<dbReference type="InterPro" id="IPR037066">
    <property type="entry name" value="Plug_dom_sf"/>
</dbReference>
<dbReference type="InterPro" id="IPR000531">
    <property type="entry name" value="Beta-barrel_TonB"/>
</dbReference>
<evidence type="ECO:0000256" key="2">
    <source>
        <dbReference type="ARBA" id="ARBA00009810"/>
    </source>
</evidence>
<evidence type="ECO:0000313" key="15">
    <source>
        <dbReference type="EMBL" id="PXX40369.1"/>
    </source>
</evidence>
<evidence type="ECO:0000256" key="3">
    <source>
        <dbReference type="ARBA" id="ARBA00022448"/>
    </source>
</evidence>
<feature type="domain" description="TonB-dependent receptor plug" evidence="14">
    <location>
        <begin position="97"/>
        <end position="188"/>
    </location>
</feature>
<keyword evidence="10 11" id="KW-0998">Cell outer membrane</keyword>
<evidence type="ECO:0000259" key="14">
    <source>
        <dbReference type="Pfam" id="PF07715"/>
    </source>
</evidence>
<evidence type="ECO:0000256" key="9">
    <source>
        <dbReference type="ARBA" id="ARBA00023170"/>
    </source>
</evidence>
<evidence type="ECO:0000256" key="1">
    <source>
        <dbReference type="ARBA" id="ARBA00004571"/>
    </source>
</evidence>
<comment type="caution">
    <text evidence="15">The sequence shown here is derived from an EMBL/GenBank/DDBJ whole genome shotgun (WGS) entry which is preliminary data.</text>
</comment>
<dbReference type="InterPro" id="IPR039426">
    <property type="entry name" value="TonB-dep_rcpt-like"/>
</dbReference>
<dbReference type="GO" id="GO:0015344">
    <property type="term" value="F:siderophore uptake transmembrane transporter activity"/>
    <property type="evidence" value="ECO:0007669"/>
    <property type="project" value="TreeGrafter"/>
</dbReference>
<dbReference type="GO" id="GO:0009279">
    <property type="term" value="C:cell outer membrane"/>
    <property type="evidence" value="ECO:0007669"/>
    <property type="project" value="UniProtKB-SubCell"/>
</dbReference>
<comment type="similarity">
    <text evidence="2 11 12">Belongs to the TonB-dependent receptor family.</text>
</comment>
<evidence type="ECO:0000256" key="7">
    <source>
        <dbReference type="ARBA" id="ARBA00023077"/>
    </source>
</evidence>
<evidence type="ECO:0000256" key="4">
    <source>
        <dbReference type="ARBA" id="ARBA00022452"/>
    </source>
</evidence>
<comment type="subcellular location">
    <subcellularLocation>
        <location evidence="1 11">Cell outer membrane</location>
        <topology evidence="1 11">Multi-pass membrane protein</topology>
    </subcellularLocation>
</comment>
<dbReference type="InterPro" id="IPR036942">
    <property type="entry name" value="Beta-barrel_TonB_sf"/>
</dbReference>
<evidence type="ECO:0000256" key="12">
    <source>
        <dbReference type="RuleBase" id="RU003357"/>
    </source>
</evidence>
<evidence type="ECO:0000256" key="6">
    <source>
        <dbReference type="ARBA" id="ARBA00022729"/>
    </source>
</evidence>
<keyword evidence="5 11" id="KW-0812">Transmembrane</keyword>
<evidence type="ECO:0000313" key="16">
    <source>
        <dbReference type="Proteomes" id="UP000247792"/>
    </source>
</evidence>
<keyword evidence="3 11" id="KW-0813">Transport</keyword>
<dbReference type="InterPro" id="IPR012910">
    <property type="entry name" value="Plug_dom"/>
</dbReference>
<dbReference type="Pfam" id="PF07715">
    <property type="entry name" value="Plug"/>
    <property type="match status" value="1"/>
</dbReference>
<evidence type="ECO:0000256" key="10">
    <source>
        <dbReference type="ARBA" id="ARBA00023237"/>
    </source>
</evidence>
<keyword evidence="8 11" id="KW-0472">Membrane</keyword>
<dbReference type="PROSITE" id="PS52016">
    <property type="entry name" value="TONB_DEPENDENT_REC_3"/>
    <property type="match status" value="1"/>
</dbReference>
<name>A0A318IY22_9BURK</name>
<dbReference type="SUPFAM" id="SSF56935">
    <property type="entry name" value="Porins"/>
    <property type="match status" value="1"/>
</dbReference>
<dbReference type="Gene3D" id="2.170.130.10">
    <property type="entry name" value="TonB-dependent receptor, plug domain"/>
    <property type="match status" value="1"/>
</dbReference>
<keyword evidence="9 15" id="KW-0675">Receptor</keyword>
<evidence type="ECO:0000259" key="13">
    <source>
        <dbReference type="Pfam" id="PF00593"/>
    </source>
</evidence>
<evidence type="ECO:0000256" key="11">
    <source>
        <dbReference type="PROSITE-ProRule" id="PRU01360"/>
    </source>
</evidence>
<keyword evidence="7 12" id="KW-0798">TonB box</keyword>
<feature type="domain" description="TonB-dependent receptor-like beta-barrel" evidence="13">
    <location>
        <begin position="294"/>
        <end position="726"/>
    </location>
</feature>
<dbReference type="EMBL" id="QJKB01000008">
    <property type="protein sequence ID" value="PXX40369.1"/>
    <property type="molecule type" value="Genomic_DNA"/>
</dbReference>
<dbReference type="CDD" id="cd01347">
    <property type="entry name" value="ligand_gated_channel"/>
    <property type="match status" value="1"/>
</dbReference>
<dbReference type="GO" id="GO:0044718">
    <property type="term" value="P:siderophore transmembrane transport"/>
    <property type="evidence" value="ECO:0007669"/>
    <property type="project" value="TreeGrafter"/>
</dbReference>
<dbReference type="Pfam" id="PF00593">
    <property type="entry name" value="TonB_dep_Rec_b-barrel"/>
    <property type="match status" value="1"/>
</dbReference>
<dbReference type="Gene3D" id="2.40.170.20">
    <property type="entry name" value="TonB-dependent receptor, beta-barrel domain"/>
    <property type="match status" value="1"/>
</dbReference>
<dbReference type="Proteomes" id="UP000247792">
    <property type="component" value="Unassembled WGS sequence"/>
</dbReference>
<sequence length="764" mass="85674">MHPVVCICSPNHLCIWRSVISRSRSFTFMSTLVSSKKSRLSHLSCHAFLKLGMRGLGSSALFWTTHLYAADLPAKENTTVQTVEISGPGAIAQRKNDTAAKIIVNAAELMQYGDTQLSAVLKRQPGVSVVGNELRMRGLGSGYTQILLNGDAVAPGFSIDSIDPALIERVEILRTTTAEFSAQAVAGTINIILKKGVSSARKEFKIGIAHGENNWNPSLALEVADKNAGFSYSVTTTLSKTGYENTPLVTEGIYDAMGEFNILRLREQKNIADVWRFGLSPRLNWNLESGDTLSWQSFFDYYANLNWGRDHELNMTPVTTQYPDNNYSASMHTAILRTDLNWAHRIDADSKLNAKLGLNYNHREVDYNFFGYPSPRDQAFNRHVVSNAAESSVSSSGKYLSRFRDDHSLALGWDAALTRRTEARLQFDRPANSNTVGEPLVEDYKANVRRIAMFAQDEWDVTNRLQAYLGMRWEGLNTETTGRLMAPVQTRSSVWSPVMQLLWKLPEQEKDQLRFALSRTYKAPTPRSLVPRRYTVNNGNGPTNPDFQGNPDLLPELAWGADLTYESYFAKNSMFSLSAYAKRVQDVTVQNLYEQNKVWITSPYNHGTARVMGIEFDAKFALQHLLAGAPPLEVRLNAARNWSRLDAIPGPDNRLTDQVPLTANFGVDYKRSEQQSFGFNFNLQTGGNVQATPVLRTYTGVSRNLDLYGLWKLENKMQLRLSISNLLHQDVLQGSQYSEVNGRDVRNTVTPGSMTIRLQFEKSL</sequence>
<dbReference type="PANTHER" id="PTHR30069">
    <property type="entry name" value="TONB-DEPENDENT OUTER MEMBRANE RECEPTOR"/>
    <property type="match status" value="1"/>
</dbReference>
<protein>
    <submittedName>
        <fullName evidence="15">Outer membrane receptor for ferrienterochelin and colicin</fullName>
    </submittedName>
</protein>
<proteinExistence type="inferred from homology"/>
<evidence type="ECO:0000256" key="5">
    <source>
        <dbReference type="ARBA" id="ARBA00022692"/>
    </source>
</evidence>
<accession>A0A318IY22</accession>
<dbReference type="AlphaFoldDB" id="A0A318IY22"/>
<keyword evidence="4 11" id="KW-1134">Transmembrane beta strand</keyword>
<dbReference type="PANTHER" id="PTHR30069:SF29">
    <property type="entry name" value="HEMOGLOBIN AND HEMOGLOBIN-HAPTOGLOBIN-BINDING PROTEIN 1-RELATED"/>
    <property type="match status" value="1"/>
</dbReference>
<organism evidence="15 16">
    <name type="scientific">Undibacterium pigrum</name>
    <dbReference type="NCBI Taxonomy" id="401470"/>
    <lineage>
        <taxon>Bacteria</taxon>
        <taxon>Pseudomonadati</taxon>
        <taxon>Pseudomonadota</taxon>
        <taxon>Betaproteobacteria</taxon>
        <taxon>Burkholderiales</taxon>
        <taxon>Oxalobacteraceae</taxon>
        <taxon>Undibacterium</taxon>
    </lineage>
</organism>
<gene>
    <name evidence="15" type="ORF">DFR42_108204</name>
</gene>
<evidence type="ECO:0000256" key="8">
    <source>
        <dbReference type="ARBA" id="ARBA00023136"/>
    </source>
</evidence>
<keyword evidence="6" id="KW-0732">Signal</keyword>
<keyword evidence="16" id="KW-1185">Reference proteome</keyword>
<reference evidence="15 16" key="1">
    <citation type="submission" date="2018-05" db="EMBL/GenBank/DDBJ databases">
        <title>Genomic Encyclopedia of Type Strains, Phase IV (KMG-IV): sequencing the most valuable type-strain genomes for metagenomic binning, comparative biology and taxonomic classification.</title>
        <authorList>
            <person name="Goeker M."/>
        </authorList>
    </citation>
    <scope>NUCLEOTIDE SEQUENCE [LARGE SCALE GENOMIC DNA]</scope>
    <source>
        <strain evidence="15 16">DSM 19792</strain>
    </source>
</reference>